<accession>A0ABS2U3F9</accession>
<dbReference type="Proteomes" id="UP000749040">
    <property type="component" value="Unassembled WGS sequence"/>
</dbReference>
<evidence type="ECO:0000313" key="2">
    <source>
        <dbReference type="Proteomes" id="UP000749040"/>
    </source>
</evidence>
<protein>
    <submittedName>
        <fullName evidence="1">Uncharacterized protein</fullName>
    </submittedName>
</protein>
<keyword evidence="2" id="KW-1185">Reference proteome</keyword>
<name>A0ABS2U3F9_9ACTN</name>
<gene>
    <name evidence="1" type="ORF">ITX44_37455</name>
</gene>
<dbReference type="EMBL" id="JADKYB010000031">
    <property type="protein sequence ID" value="MBM9510149.1"/>
    <property type="molecule type" value="Genomic_DNA"/>
</dbReference>
<organism evidence="1 2">
    <name type="scientific">Actinacidiphila acididurans</name>
    <dbReference type="NCBI Taxonomy" id="2784346"/>
    <lineage>
        <taxon>Bacteria</taxon>
        <taxon>Bacillati</taxon>
        <taxon>Actinomycetota</taxon>
        <taxon>Actinomycetes</taxon>
        <taxon>Kitasatosporales</taxon>
        <taxon>Streptomycetaceae</taxon>
        <taxon>Actinacidiphila</taxon>
    </lineage>
</organism>
<proteinExistence type="predicted"/>
<comment type="caution">
    <text evidence="1">The sequence shown here is derived from an EMBL/GenBank/DDBJ whole genome shotgun (WGS) entry which is preliminary data.</text>
</comment>
<sequence length="469" mass="50810">MKEAHSGPEVKGWPPLFRILAASASAACSAPPAEAIVRKMMKFSGQPAVPAAVKSSLQSLIDNRKSFSPQLRELFDLVDGNLTCHLFIDALASGVDVHGSTGVFVSPPQAPQGTLIAEALLLKPQMILAPHESFIKVTVMAGPGTDPGQAAVTLLHELELHVAPAGDLLRGISQEVRSDDARLGLVLAYLRRPDEHVALDRQEQYVRSAARIRMATVRSSVQDWGARLMTGACADALEQFAAYETTPANRVANSVERAQWLAALVDALRSHGPEAVLQTQLPTRPAVHARPAFDGDLSTLVAFRTFQRVDPLDIIDEARTTRGATVLGVLDLYRHRIVPALLAQAGPLGLTDPIQQTFFLTYHGVPGLIAWEAGNTGAGAAAGTLEDVKVVPAWPPTEPVFWLTREERTSWTRDTGIPRSVFDTPGIENGSYLYVDGVKYRAAVADSDRVGETRLFAYGRRYMVLRPVR</sequence>
<evidence type="ECO:0000313" key="1">
    <source>
        <dbReference type="EMBL" id="MBM9510149.1"/>
    </source>
</evidence>
<dbReference type="RefSeq" id="WP_205363848.1">
    <property type="nucleotide sequence ID" value="NZ_JADKYB010000031.1"/>
</dbReference>
<reference evidence="1 2" key="1">
    <citation type="submission" date="2021-01" db="EMBL/GenBank/DDBJ databases">
        <title>Streptomyces acididurans sp. nov., isolated from a peat swamp forest soil.</title>
        <authorList>
            <person name="Chantavorakit T."/>
            <person name="Duangmal K."/>
        </authorList>
    </citation>
    <scope>NUCLEOTIDE SEQUENCE [LARGE SCALE GENOMIC DNA]</scope>
    <source>
        <strain evidence="1 2">KK5PA1</strain>
    </source>
</reference>